<dbReference type="CDD" id="cd06555">
    <property type="entry name" value="ASCH_PF0470_like"/>
    <property type="match status" value="1"/>
</dbReference>
<dbReference type="EMBL" id="JBHSFU010000015">
    <property type="protein sequence ID" value="MFC4560120.1"/>
    <property type="molecule type" value="Genomic_DNA"/>
</dbReference>
<protein>
    <submittedName>
        <fullName evidence="2">ASCH domain-containing protein</fullName>
    </submittedName>
</protein>
<reference evidence="3" key="1">
    <citation type="journal article" date="2019" name="Int. J. Syst. Evol. Microbiol.">
        <title>The Global Catalogue of Microorganisms (GCM) 10K type strain sequencing project: providing services to taxonomists for standard genome sequencing and annotation.</title>
        <authorList>
            <consortium name="The Broad Institute Genomics Platform"/>
            <consortium name="The Broad Institute Genome Sequencing Center for Infectious Disease"/>
            <person name="Wu L."/>
            <person name="Ma J."/>
        </authorList>
    </citation>
    <scope>NUCLEOTIDE SEQUENCE [LARGE SCALE GENOMIC DNA]</scope>
    <source>
        <strain evidence="3">CGMCC 4.7426</strain>
    </source>
</reference>
<sequence length="115" mass="13577">MNHTMGVYEEYFTAIKEGKKTVEVRLHDEKRRNINIGDTIEFTNLPSRDETIKVQVTDLKSYKTFPAMYQDIPYRYFGEEEISLEEMVEGTYQIYTPDQEARWGTLAIWIVLLAD</sequence>
<feature type="domain" description="ASCH" evidence="1">
    <location>
        <begin position="5"/>
        <end position="114"/>
    </location>
</feature>
<dbReference type="SMART" id="SM01022">
    <property type="entry name" value="ASCH"/>
    <property type="match status" value="1"/>
</dbReference>
<dbReference type="InterPro" id="IPR015947">
    <property type="entry name" value="PUA-like_sf"/>
</dbReference>
<organism evidence="2 3">
    <name type="scientific">Virgibacillus kekensis</name>
    <dbReference type="NCBI Taxonomy" id="202261"/>
    <lineage>
        <taxon>Bacteria</taxon>
        <taxon>Bacillati</taxon>
        <taxon>Bacillota</taxon>
        <taxon>Bacilli</taxon>
        <taxon>Bacillales</taxon>
        <taxon>Bacillaceae</taxon>
        <taxon>Virgibacillus</taxon>
    </lineage>
</organism>
<gene>
    <name evidence="2" type="ORF">ACFO3D_18335</name>
</gene>
<dbReference type="Pfam" id="PF04266">
    <property type="entry name" value="ASCH"/>
    <property type="match status" value="1"/>
</dbReference>
<evidence type="ECO:0000313" key="2">
    <source>
        <dbReference type="EMBL" id="MFC4560120.1"/>
    </source>
</evidence>
<dbReference type="InterPro" id="IPR007374">
    <property type="entry name" value="ASCH_domain"/>
</dbReference>
<dbReference type="PIRSF" id="PIRSF016134">
    <property type="entry name" value="UCP016134"/>
    <property type="match status" value="1"/>
</dbReference>
<comment type="caution">
    <text evidence="2">The sequence shown here is derived from an EMBL/GenBank/DDBJ whole genome shotgun (WGS) entry which is preliminary data.</text>
</comment>
<evidence type="ECO:0000313" key="3">
    <source>
        <dbReference type="Proteomes" id="UP001595989"/>
    </source>
</evidence>
<keyword evidence="3" id="KW-1185">Reference proteome</keyword>
<evidence type="ECO:0000259" key="1">
    <source>
        <dbReference type="SMART" id="SM01022"/>
    </source>
</evidence>
<name>A0ABV9DMK9_9BACI</name>
<accession>A0ABV9DMK9</accession>
<dbReference type="Gene3D" id="2.30.130.30">
    <property type="entry name" value="Hypothetical protein"/>
    <property type="match status" value="1"/>
</dbReference>
<dbReference type="SUPFAM" id="SSF88697">
    <property type="entry name" value="PUA domain-like"/>
    <property type="match status" value="1"/>
</dbReference>
<dbReference type="InterPro" id="IPR016645">
    <property type="entry name" value="UCP016134"/>
</dbReference>
<dbReference type="Proteomes" id="UP001595989">
    <property type="component" value="Unassembled WGS sequence"/>
</dbReference>
<dbReference type="RefSeq" id="WP_390299635.1">
    <property type="nucleotide sequence ID" value="NZ_JBHSFU010000015.1"/>
</dbReference>
<proteinExistence type="predicted"/>